<accession>A0A6P8WR91</accession>
<dbReference type="AlphaFoldDB" id="A0A6P8WR91"/>
<feature type="coiled-coil region" evidence="16">
    <location>
        <begin position="488"/>
        <end position="522"/>
    </location>
</feature>
<dbReference type="CDD" id="cd22222">
    <property type="entry name" value="HkD_Hook"/>
    <property type="match status" value="1"/>
</dbReference>
<dbReference type="InterPro" id="IPR008636">
    <property type="entry name" value="Hook_C"/>
</dbReference>
<comment type="subcellular location">
    <subcellularLocation>
        <location evidence="3">Cytoplasm</location>
        <location evidence="3">Cytoskeleton</location>
    </subcellularLocation>
    <subcellularLocation>
        <location evidence="2">Endosome</location>
    </subcellularLocation>
    <subcellularLocation>
        <location evidence="15">Synapse</location>
    </subcellularLocation>
</comment>
<keyword evidence="18" id="KW-1185">Reference proteome</keyword>
<organism evidence="18 19">
    <name type="scientific">Drosophila albomicans</name>
    <name type="common">Fruit fly</name>
    <dbReference type="NCBI Taxonomy" id="7291"/>
    <lineage>
        <taxon>Eukaryota</taxon>
        <taxon>Metazoa</taxon>
        <taxon>Ecdysozoa</taxon>
        <taxon>Arthropoda</taxon>
        <taxon>Hexapoda</taxon>
        <taxon>Insecta</taxon>
        <taxon>Pterygota</taxon>
        <taxon>Neoptera</taxon>
        <taxon>Endopterygota</taxon>
        <taxon>Diptera</taxon>
        <taxon>Brachycera</taxon>
        <taxon>Muscomorpha</taxon>
        <taxon>Ephydroidea</taxon>
        <taxon>Drosophilidae</taxon>
        <taxon>Drosophila</taxon>
    </lineage>
</organism>
<evidence type="ECO:0000256" key="3">
    <source>
        <dbReference type="ARBA" id="ARBA00004245"/>
    </source>
</evidence>
<dbReference type="SUPFAM" id="SSF116907">
    <property type="entry name" value="Hook domain"/>
    <property type="match status" value="1"/>
</dbReference>
<evidence type="ECO:0000256" key="5">
    <source>
        <dbReference type="ARBA" id="ARBA00011241"/>
    </source>
</evidence>
<keyword evidence="7" id="KW-0217">Developmental protein</keyword>
<keyword evidence="9" id="KW-0254">Endocytosis</keyword>
<dbReference type="GO" id="GO:0030705">
    <property type="term" value="P:cytoskeleton-dependent intracellular transport"/>
    <property type="evidence" value="ECO:0007669"/>
    <property type="project" value="InterPro"/>
</dbReference>
<evidence type="ECO:0000313" key="19">
    <source>
        <dbReference type="RefSeq" id="XP_034100695.1"/>
    </source>
</evidence>
<comment type="subunit">
    <text evidence="5">Homodimer. Interacts with microtubules via its N-terminus.</text>
</comment>
<evidence type="ECO:0000256" key="10">
    <source>
        <dbReference type="ARBA" id="ARBA00022701"/>
    </source>
</evidence>
<dbReference type="GO" id="GO:0008017">
    <property type="term" value="F:microtubule binding"/>
    <property type="evidence" value="ECO:0007669"/>
    <property type="project" value="InterPro"/>
</dbReference>
<dbReference type="GO" id="GO:0031122">
    <property type="term" value="P:cytoplasmic microtubule organization"/>
    <property type="evidence" value="ECO:0007669"/>
    <property type="project" value="InterPro"/>
</dbReference>
<dbReference type="Pfam" id="PF05622">
    <property type="entry name" value="HOOK"/>
    <property type="match status" value="1"/>
</dbReference>
<dbReference type="PANTHER" id="PTHR18947:SF39">
    <property type="entry name" value="PROTEIN HOOK"/>
    <property type="match status" value="1"/>
</dbReference>
<proteinExistence type="inferred from homology"/>
<dbReference type="OrthoDB" id="49395at2759"/>
<evidence type="ECO:0000256" key="4">
    <source>
        <dbReference type="ARBA" id="ARBA00006946"/>
    </source>
</evidence>
<dbReference type="InterPro" id="IPR001715">
    <property type="entry name" value="CH_dom"/>
</dbReference>
<name>A0A6P8WR91_DROAB</name>
<keyword evidence="8" id="KW-0963">Cytoplasm</keyword>
<evidence type="ECO:0000256" key="12">
    <source>
        <dbReference type="ARBA" id="ARBA00023018"/>
    </source>
</evidence>
<dbReference type="Proteomes" id="UP000515160">
    <property type="component" value="Chromosome 2L"/>
</dbReference>
<reference evidence="19" key="1">
    <citation type="submission" date="2025-08" db="UniProtKB">
        <authorList>
            <consortium name="RefSeq"/>
        </authorList>
    </citation>
    <scope>IDENTIFICATION</scope>
    <source>
        <strain evidence="19">15112-1751.03</strain>
        <tissue evidence="19">Whole Adult</tissue>
    </source>
</reference>
<keyword evidence="13 16" id="KW-0175">Coiled coil</keyword>
<dbReference type="Pfam" id="PF19047">
    <property type="entry name" value="HOOK_N"/>
    <property type="match status" value="1"/>
</dbReference>
<comment type="function">
    <text evidence="1">Involved in endocytic trafficking by stabilizing organelles of the endocytic pathway. Probably acts as a cytoskeletal linker protein required to tether endosome vesicles to the cytoskeleton. Involved in modulation of endocytosis at stages required for down-regulation of membrane proteins that control synapse size. Not involved in synaptic vesicle recycling. Required in R7 cells for boss endocytosis into multivesicular bodies (MVBs). Has a role in regulating adult longevity.</text>
</comment>
<dbReference type="InterPro" id="IPR043936">
    <property type="entry name" value="HOOK_N"/>
</dbReference>
<dbReference type="CTD" id="35169"/>
<dbReference type="RefSeq" id="XP_034100695.1">
    <property type="nucleotide sequence ID" value="XM_034244804.2"/>
</dbReference>
<dbReference type="GO" id="GO:0006897">
    <property type="term" value="P:endocytosis"/>
    <property type="evidence" value="ECO:0007669"/>
    <property type="project" value="UniProtKB-KW"/>
</dbReference>
<keyword evidence="10" id="KW-0493">Microtubule</keyword>
<dbReference type="GO" id="GO:0051959">
    <property type="term" value="F:dynein light intermediate chain binding"/>
    <property type="evidence" value="ECO:0007669"/>
    <property type="project" value="TreeGrafter"/>
</dbReference>
<feature type="coiled-coil region" evidence="16">
    <location>
        <begin position="212"/>
        <end position="444"/>
    </location>
</feature>
<evidence type="ECO:0000256" key="1">
    <source>
        <dbReference type="ARBA" id="ARBA00003619"/>
    </source>
</evidence>
<keyword evidence="14" id="KW-0206">Cytoskeleton</keyword>
<evidence type="ECO:0000256" key="8">
    <source>
        <dbReference type="ARBA" id="ARBA00022490"/>
    </source>
</evidence>
<keyword evidence="12" id="KW-0770">Synapse</keyword>
<evidence type="ECO:0000256" key="13">
    <source>
        <dbReference type="ARBA" id="ARBA00023054"/>
    </source>
</evidence>
<dbReference type="FunFam" id="1.10.418.10:FF:000024">
    <property type="entry name" value="Hook homolog 3 (Drosophila)"/>
    <property type="match status" value="1"/>
</dbReference>
<evidence type="ECO:0000256" key="2">
    <source>
        <dbReference type="ARBA" id="ARBA00004177"/>
    </source>
</evidence>
<keyword evidence="11" id="KW-0967">Endosome</keyword>
<evidence type="ECO:0000256" key="7">
    <source>
        <dbReference type="ARBA" id="ARBA00022473"/>
    </source>
</evidence>
<gene>
    <name evidence="19" type="primary">LOC117565603</name>
</gene>
<dbReference type="InterPro" id="IPR036872">
    <property type="entry name" value="CH_dom_sf"/>
</dbReference>
<dbReference type="GO" id="GO:0005874">
    <property type="term" value="C:microtubule"/>
    <property type="evidence" value="ECO:0007669"/>
    <property type="project" value="UniProtKB-KW"/>
</dbReference>
<evidence type="ECO:0000256" key="11">
    <source>
        <dbReference type="ARBA" id="ARBA00022753"/>
    </source>
</evidence>
<evidence type="ECO:0000256" key="16">
    <source>
        <dbReference type="SAM" id="Coils"/>
    </source>
</evidence>
<protein>
    <recommendedName>
        <fullName evidence="6">Protein hook</fullName>
    </recommendedName>
</protein>
<evidence type="ECO:0000259" key="17">
    <source>
        <dbReference type="PROSITE" id="PS50021"/>
    </source>
</evidence>
<feature type="domain" description="Calponin-homology (CH)" evidence="17">
    <location>
        <begin position="5"/>
        <end position="123"/>
    </location>
</feature>
<evidence type="ECO:0000256" key="15">
    <source>
        <dbReference type="ARBA" id="ARBA00034103"/>
    </source>
</evidence>
<dbReference type="GO" id="GO:0005813">
    <property type="term" value="C:centrosome"/>
    <property type="evidence" value="ECO:0007669"/>
    <property type="project" value="TreeGrafter"/>
</dbReference>
<dbReference type="GeneID" id="117565603"/>
<dbReference type="GO" id="GO:0005768">
    <property type="term" value="C:endosome"/>
    <property type="evidence" value="ECO:0007669"/>
    <property type="project" value="UniProtKB-SubCell"/>
</dbReference>
<evidence type="ECO:0000256" key="6">
    <source>
        <dbReference type="ARBA" id="ARBA00018971"/>
    </source>
</evidence>
<evidence type="ECO:0000256" key="14">
    <source>
        <dbReference type="ARBA" id="ARBA00023212"/>
    </source>
</evidence>
<dbReference type="Gene3D" id="1.10.418.10">
    <property type="entry name" value="Calponin-like domain"/>
    <property type="match status" value="1"/>
</dbReference>
<dbReference type="GO" id="GO:0045202">
    <property type="term" value="C:synapse"/>
    <property type="evidence" value="ECO:0007669"/>
    <property type="project" value="UniProtKB-SubCell"/>
</dbReference>
<dbReference type="PANTHER" id="PTHR18947">
    <property type="entry name" value="HOOK PROTEINS"/>
    <property type="match status" value="1"/>
</dbReference>
<dbReference type="PROSITE" id="PS50021">
    <property type="entry name" value="CH"/>
    <property type="match status" value="1"/>
</dbReference>
<evidence type="ECO:0000256" key="9">
    <source>
        <dbReference type="ARBA" id="ARBA00022583"/>
    </source>
</evidence>
<comment type="similarity">
    <text evidence="4">Belongs to the hook family.</text>
</comment>
<sequence>MSTANGMYYSLLEWFKTLNLNAPHANAEELADGVALAQALNQFAPESFTDSWLSKIKSSAVGSNWRLRMSNLKKVVEGVYEYYTDVLNYTLQHDFLRPDVQAIAEKCDLTELERLLQLVLGCAVNCAKKQSYITEIMGLEEELQANIMRALQELETSTRQSSASSEGGGVVSSMSRNSLSGMLDGNAKALQLQLQEERDAIAQKCFETEKKMLLLIDEKTNLQQELQKVQQEFARLEHNTIGDDGVSLGPIQAGSVRYNELRRQLDLIKEELLQSEGAREDLKIKAQQQETDMLHMQQRIDELMKSTAVLTTLKDEVDVLRESTDKLKVCEAQLETYKKKLEEYNDLKKHVKLLEERSADYVQQNAQFEEDAKRYANIKGQIELFKKEIQDLHAKLDNESSKNVKLEFDNKNLEGKNLALQRAKDSLLKERDNLREACDELKCGQLSTNSGSIGGNTMSRELQPSAMMDKIQRLEAENKALREGQGGQTALAQLLDDANKRCENLREQLKTANERILSLSHASQSDDPILKENEFSKQIKQLMELNEQKTLQVEESATQISTMHGKITQLESSLATREQEVMAYEVKYRKCVERAKEVIKNIDPRIANVIDASALEKSVDVIEEEAKPKMSGMEEQLMTTAFYRLGINAQRDAVDSKLALLMSSGQTFLARQRQSAPRKSLTTMKSK</sequence>
<evidence type="ECO:0000313" key="18">
    <source>
        <dbReference type="Proteomes" id="UP000515160"/>
    </source>
</evidence>